<dbReference type="VEuPathDB" id="FungiDB:BO97DRAFT_439429"/>
<dbReference type="InterPro" id="IPR001245">
    <property type="entry name" value="Ser-Thr/Tyr_kinase_cat_dom"/>
</dbReference>
<keyword evidence="4" id="KW-1185">Reference proteome</keyword>
<keyword evidence="1" id="KW-0472">Membrane</keyword>
<sequence length="186" mass="20763">MAISGRILLNPGRPMGFNSRGFREISRTLDYIHDRRVLVADIASRNFLLNSDLSLKICDFSKASLLPLDSDMEAADDHGHNIQIDIDLLRAVIYEVVTGNKCQIIEGCWNGEFRSAHCLSEALKFVHLRCPSPMAHSHSLNFLDYVKVSIKERSATTIVSALGLTIVILIVGGRGFLKLRDFYQSS</sequence>
<dbReference type="AlphaFoldDB" id="A0A395IEG3"/>
<dbReference type="Proteomes" id="UP000248961">
    <property type="component" value="Unassembled WGS sequence"/>
</dbReference>
<accession>A0A395IEG3</accession>
<reference evidence="3 4" key="1">
    <citation type="submission" date="2018-02" db="EMBL/GenBank/DDBJ databases">
        <title>The genomes of Aspergillus section Nigri reveals drivers in fungal speciation.</title>
        <authorList>
            <consortium name="DOE Joint Genome Institute"/>
            <person name="Vesth T.C."/>
            <person name="Nybo J."/>
            <person name="Theobald S."/>
            <person name="Brandl J."/>
            <person name="Frisvad J.C."/>
            <person name="Nielsen K.F."/>
            <person name="Lyhne E.K."/>
            <person name="Kogle M.E."/>
            <person name="Kuo A."/>
            <person name="Riley R."/>
            <person name="Clum A."/>
            <person name="Nolan M."/>
            <person name="Lipzen A."/>
            <person name="Salamov A."/>
            <person name="Henrissat B."/>
            <person name="Wiebenga A."/>
            <person name="De vries R.P."/>
            <person name="Grigoriev I.V."/>
            <person name="Mortensen U.H."/>
            <person name="Andersen M.R."/>
            <person name="Baker S.E."/>
        </authorList>
    </citation>
    <scope>NUCLEOTIDE SEQUENCE [LARGE SCALE GENOMIC DNA]</scope>
    <source>
        <strain evidence="3 4">CBS 101889</strain>
    </source>
</reference>
<protein>
    <recommendedName>
        <fullName evidence="2">Serine-threonine/tyrosine-protein kinase catalytic domain-containing protein</fullName>
    </recommendedName>
</protein>
<dbReference type="SUPFAM" id="SSF56112">
    <property type="entry name" value="Protein kinase-like (PK-like)"/>
    <property type="match status" value="1"/>
</dbReference>
<dbReference type="InterPro" id="IPR011009">
    <property type="entry name" value="Kinase-like_dom_sf"/>
</dbReference>
<dbReference type="GO" id="GO:0004672">
    <property type="term" value="F:protein kinase activity"/>
    <property type="evidence" value="ECO:0007669"/>
    <property type="project" value="InterPro"/>
</dbReference>
<organism evidence="3 4">
    <name type="scientific">Aspergillus homomorphus (strain CBS 101889)</name>
    <dbReference type="NCBI Taxonomy" id="1450537"/>
    <lineage>
        <taxon>Eukaryota</taxon>
        <taxon>Fungi</taxon>
        <taxon>Dikarya</taxon>
        <taxon>Ascomycota</taxon>
        <taxon>Pezizomycotina</taxon>
        <taxon>Eurotiomycetes</taxon>
        <taxon>Eurotiomycetidae</taxon>
        <taxon>Eurotiales</taxon>
        <taxon>Aspergillaceae</taxon>
        <taxon>Aspergillus</taxon>
        <taxon>Aspergillus subgen. Circumdati</taxon>
    </lineage>
</organism>
<feature type="domain" description="Serine-threonine/tyrosine-protein kinase catalytic" evidence="2">
    <location>
        <begin position="23"/>
        <end position="71"/>
    </location>
</feature>
<evidence type="ECO:0000313" key="4">
    <source>
        <dbReference type="Proteomes" id="UP000248961"/>
    </source>
</evidence>
<evidence type="ECO:0000256" key="1">
    <source>
        <dbReference type="SAM" id="Phobius"/>
    </source>
</evidence>
<dbReference type="RefSeq" id="XP_025556702.1">
    <property type="nucleotide sequence ID" value="XM_025697984.1"/>
</dbReference>
<keyword evidence="1" id="KW-1133">Transmembrane helix</keyword>
<proteinExistence type="predicted"/>
<feature type="transmembrane region" description="Helical" evidence="1">
    <location>
        <begin position="158"/>
        <end position="177"/>
    </location>
</feature>
<dbReference type="STRING" id="1450537.A0A395IEG3"/>
<gene>
    <name evidence="3" type="ORF">BO97DRAFT_439429</name>
</gene>
<evidence type="ECO:0000313" key="3">
    <source>
        <dbReference type="EMBL" id="RAL17548.1"/>
    </source>
</evidence>
<dbReference type="Gene3D" id="1.10.510.10">
    <property type="entry name" value="Transferase(Phosphotransferase) domain 1"/>
    <property type="match status" value="1"/>
</dbReference>
<evidence type="ECO:0000259" key="2">
    <source>
        <dbReference type="Pfam" id="PF07714"/>
    </source>
</evidence>
<dbReference type="OrthoDB" id="1668230at2759"/>
<keyword evidence="1" id="KW-0812">Transmembrane</keyword>
<dbReference type="Pfam" id="PF07714">
    <property type="entry name" value="PK_Tyr_Ser-Thr"/>
    <property type="match status" value="1"/>
</dbReference>
<dbReference type="EMBL" id="KZ824267">
    <property type="protein sequence ID" value="RAL17548.1"/>
    <property type="molecule type" value="Genomic_DNA"/>
</dbReference>
<dbReference type="GeneID" id="37202273"/>
<name>A0A395IEG3_ASPHC</name>